<feature type="transmembrane region" description="Helical" evidence="2">
    <location>
        <begin position="6"/>
        <end position="23"/>
    </location>
</feature>
<gene>
    <name evidence="3" type="ORF">WMO62_10060</name>
</gene>
<reference evidence="3 4" key="1">
    <citation type="submission" date="2024-03" db="EMBL/GenBank/DDBJ databases">
        <title>Human intestinal bacterial collection.</title>
        <authorList>
            <person name="Pauvert C."/>
            <person name="Hitch T.C.A."/>
            <person name="Clavel T."/>
        </authorList>
    </citation>
    <scope>NUCLEOTIDE SEQUENCE [LARGE SCALE GENOMIC DNA]</scope>
    <source>
        <strain evidence="3 4">CLA-AA-H78B</strain>
    </source>
</reference>
<accession>A0ABV1I1W3</accession>
<dbReference type="Pfam" id="PF06541">
    <property type="entry name" value="ABC_trans_CmpB"/>
    <property type="match status" value="1"/>
</dbReference>
<feature type="transmembrane region" description="Helical" evidence="2">
    <location>
        <begin position="137"/>
        <end position="162"/>
    </location>
</feature>
<evidence type="ECO:0000256" key="1">
    <source>
        <dbReference type="SAM" id="Coils"/>
    </source>
</evidence>
<evidence type="ECO:0008006" key="5">
    <source>
        <dbReference type="Google" id="ProtNLM"/>
    </source>
</evidence>
<dbReference type="Proteomes" id="UP001470288">
    <property type="component" value="Unassembled WGS sequence"/>
</dbReference>
<organism evidence="3 4">
    <name type="scientific">Hominiventricola aquisgranensis</name>
    <dbReference type="NCBI Taxonomy" id="3133164"/>
    <lineage>
        <taxon>Bacteria</taxon>
        <taxon>Bacillati</taxon>
        <taxon>Bacillota</taxon>
        <taxon>Clostridia</taxon>
        <taxon>Lachnospirales</taxon>
        <taxon>Lachnospiraceae</taxon>
        <taxon>Hominiventricola</taxon>
    </lineage>
</organism>
<keyword evidence="2" id="KW-0472">Membrane</keyword>
<dbReference type="RefSeq" id="WP_349144572.1">
    <property type="nucleotide sequence ID" value="NZ_JBBMFC010000016.1"/>
</dbReference>
<protein>
    <recommendedName>
        <fullName evidence="5">ABC transporter permease</fullName>
    </recommendedName>
</protein>
<comment type="caution">
    <text evidence="3">The sequence shown here is derived from an EMBL/GenBank/DDBJ whole genome shotgun (WGS) entry which is preliminary data.</text>
</comment>
<keyword evidence="1" id="KW-0175">Coiled coil</keyword>
<dbReference type="InterPro" id="IPR010540">
    <property type="entry name" value="CmpB_TMEM229"/>
</dbReference>
<keyword evidence="2" id="KW-0812">Transmembrane</keyword>
<keyword evidence="4" id="KW-1185">Reference proteome</keyword>
<feature type="coiled-coil region" evidence="1">
    <location>
        <begin position="168"/>
        <end position="245"/>
    </location>
</feature>
<feature type="transmembrane region" description="Helical" evidence="2">
    <location>
        <begin position="111"/>
        <end position="131"/>
    </location>
</feature>
<feature type="transmembrane region" description="Helical" evidence="2">
    <location>
        <begin position="44"/>
        <end position="63"/>
    </location>
</feature>
<feature type="transmembrane region" description="Helical" evidence="2">
    <location>
        <begin position="69"/>
        <end position="90"/>
    </location>
</feature>
<evidence type="ECO:0000313" key="4">
    <source>
        <dbReference type="Proteomes" id="UP001470288"/>
    </source>
</evidence>
<name>A0ABV1I1W3_9FIRM</name>
<dbReference type="EMBL" id="JBBMFC010000016">
    <property type="protein sequence ID" value="MEQ2579165.1"/>
    <property type="molecule type" value="Genomic_DNA"/>
</dbReference>
<sequence>MFHYEFRQWLSFFYLYCIFGWCFETTYVSLKQHCFVNRGFLKGPWLPLYGSGAVLVLLITMPFDQHPAAVYIAGLIGATLLELVTGEVMVRLFKVRYWDYSNQHFQYKGHICLSSSIVWGFFSVMMVYVVQPQVERFVFWLNSEFVSVMTFLITVCMVYDFAGAFRKAMDLRKLLDQAEQILQELEQRAAEKKRLLEATATFAKATVTENIAEKKEALAQKVQSLDLESVRLEELQQQLKNRMAENAEWFLTHNPGSRFMTARGETVSAEIRDLIKKLRLDRLKEKRNRQ</sequence>
<proteinExistence type="predicted"/>
<evidence type="ECO:0000313" key="3">
    <source>
        <dbReference type="EMBL" id="MEQ2579165.1"/>
    </source>
</evidence>
<evidence type="ECO:0000256" key="2">
    <source>
        <dbReference type="SAM" id="Phobius"/>
    </source>
</evidence>
<keyword evidence="2" id="KW-1133">Transmembrane helix</keyword>